<dbReference type="NCBIfam" id="TIGR00277">
    <property type="entry name" value="HDIG"/>
    <property type="match status" value="1"/>
</dbReference>
<proteinExistence type="predicted"/>
<dbReference type="PANTHER" id="PTHR43155">
    <property type="entry name" value="CYCLIC DI-GMP PHOSPHODIESTERASE PA4108-RELATED"/>
    <property type="match status" value="1"/>
</dbReference>
<evidence type="ECO:0000313" key="3">
    <source>
        <dbReference type="EMBL" id="WPK10417.1"/>
    </source>
</evidence>
<feature type="domain" description="HD" evidence="1">
    <location>
        <begin position="135"/>
        <end position="258"/>
    </location>
</feature>
<dbReference type="InterPro" id="IPR037522">
    <property type="entry name" value="HD_GYP_dom"/>
</dbReference>
<keyword evidence="3" id="KW-0378">Hydrolase</keyword>
<dbReference type="CDD" id="cd00077">
    <property type="entry name" value="HDc"/>
    <property type="match status" value="1"/>
</dbReference>
<dbReference type="PROSITE" id="PS51831">
    <property type="entry name" value="HD"/>
    <property type="match status" value="1"/>
</dbReference>
<reference evidence="3 4" key="1">
    <citation type="submission" date="2023-09" db="EMBL/GenBank/DDBJ databases">
        <authorList>
            <person name="Page C.A."/>
            <person name="Perez-Diaz I.M."/>
        </authorList>
    </citation>
    <scope>NUCLEOTIDE SEQUENCE [LARGE SCALE GENOMIC DNA]</scope>
    <source>
        <strain evidence="3 4">Ll15</strain>
    </source>
</reference>
<dbReference type="EMBL" id="CP137624">
    <property type="protein sequence ID" value="WPK10417.1"/>
    <property type="molecule type" value="Genomic_DNA"/>
</dbReference>
<dbReference type="EC" id="3.1.4.-" evidence="3"/>
<accession>A0ABZ0RT23</accession>
<dbReference type="Gene3D" id="1.10.3210.10">
    <property type="entry name" value="Hypothetical protein af1432"/>
    <property type="match status" value="1"/>
</dbReference>
<dbReference type="InterPro" id="IPR006674">
    <property type="entry name" value="HD_domain"/>
</dbReference>
<gene>
    <name evidence="3" type="ORF">R6U77_10805</name>
</gene>
<evidence type="ECO:0000259" key="2">
    <source>
        <dbReference type="PROSITE" id="PS51832"/>
    </source>
</evidence>
<keyword evidence="4" id="KW-1185">Reference proteome</keyword>
<dbReference type="SMART" id="SM00471">
    <property type="entry name" value="HDc"/>
    <property type="match status" value="1"/>
</dbReference>
<dbReference type="PROSITE" id="PS51832">
    <property type="entry name" value="HD_GYP"/>
    <property type="match status" value="1"/>
</dbReference>
<dbReference type="GO" id="GO:0016787">
    <property type="term" value="F:hydrolase activity"/>
    <property type="evidence" value="ECO:0007669"/>
    <property type="project" value="UniProtKB-KW"/>
</dbReference>
<name>A0ABZ0RT23_9BACI</name>
<dbReference type="PANTHER" id="PTHR43155:SF2">
    <property type="entry name" value="CYCLIC DI-GMP PHOSPHODIESTERASE PA4108"/>
    <property type="match status" value="1"/>
</dbReference>
<evidence type="ECO:0000313" key="4">
    <source>
        <dbReference type="Proteomes" id="UP001322664"/>
    </source>
</evidence>
<dbReference type="InterPro" id="IPR006675">
    <property type="entry name" value="HDIG_dom"/>
</dbReference>
<organism evidence="3 4">
    <name type="scientific">Lysinibacillus louembei</name>
    <dbReference type="NCBI Taxonomy" id="1470088"/>
    <lineage>
        <taxon>Bacteria</taxon>
        <taxon>Bacillati</taxon>
        <taxon>Bacillota</taxon>
        <taxon>Bacilli</taxon>
        <taxon>Bacillales</taxon>
        <taxon>Bacillaceae</taxon>
        <taxon>Lysinibacillus</taxon>
    </lineage>
</organism>
<feature type="domain" description="HD-GYP" evidence="2">
    <location>
        <begin position="113"/>
        <end position="309"/>
    </location>
</feature>
<dbReference type="InterPro" id="IPR003607">
    <property type="entry name" value="HD/PDEase_dom"/>
</dbReference>
<dbReference type="SUPFAM" id="SSF109604">
    <property type="entry name" value="HD-domain/PDEase-like"/>
    <property type="match status" value="1"/>
</dbReference>
<evidence type="ECO:0000259" key="1">
    <source>
        <dbReference type="PROSITE" id="PS51831"/>
    </source>
</evidence>
<dbReference type="Pfam" id="PF13487">
    <property type="entry name" value="HD_5"/>
    <property type="match status" value="1"/>
</dbReference>
<dbReference type="Proteomes" id="UP001322664">
    <property type="component" value="Chromosome"/>
</dbReference>
<dbReference type="RefSeq" id="WP_319835672.1">
    <property type="nucleotide sequence ID" value="NZ_CP137624.1"/>
</dbReference>
<protein>
    <submittedName>
        <fullName evidence="3">HD-GYP domain-containing protein</fullName>
        <ecNumber evidence="3">3.1.4.-</ecNumber>
    </submittedName>
</protein>
<sequence length="366" mass="41322">MRLISLNVVKEGMVVGKTIWNEAGHPLLHQGVVINHRIIERLRQLNIRYIYIDDLISNGIQIEETVNPVVRHRVVTEITKTFETVKTLKGAQASYIIDQQSKAISGIVEGLLDTILNSHEFLTILSDAYLYDQYLYQHSFQVTLYSIAIAKELGYSYEELRLIGIGAILHDIGKLLIPTEILNKSGALTEEEYNEMKLHTRYGFDLLRNLHSISLLVAHCAFQHHERLDGSGYPRGLVEFEIHPFAKIIGVADVFDAVTSNRVYRDKLLPSEGVAILEQGAGTLYDTNVVEALKKCVVHYPNGTVLTLSNNRRGIVSRQNELHPATPYVRIFEENGEMLVATYEINLAIESAKIIEKVDTEFIPSE</sequence>